<keyword evidence="7" id="KW-1185">Reference proteome</keyword>
<dbReference type="EMBL" id="CP029289">
    <property type="protein sequence ID" value="AWR94684.1"/>
    <property type="molecule type" value="Genomic_DNA"/>
</dbReference>
<dbReference type="InterPro" id="IPR058240">
    <property type="entry name" value="rSAM_sf"/>
</dbReference>
<dbReference type="Gene3D" id="3.20.20.70">
    <property type="entry name" value="Aldolase class I"/>
    <property type="match status" value="1"/>
</dbReference>
<dbReference type="SFLD" id="SFLDG01108">
    <property type="entry name" value="Uncharacterised_Radical_SAM_Su"/>
    <property type="match status" value="1"/>
</dbReference>
<dbReference type="CDD" id="cd01335">
    <property type="entry name" value="Radical_SAM"/>
    <property type="match status" value="1"/>
</dbReference>
<proteinExistence type="predicted"/>
<sequence>MLIGNPEIGVYNNLPKGCELCRLGGKLVVFISGECGDSCYYCPVSEERFDHDMIYANEKKVENFMDFVYESYKMNALGAGITGGDPILHLDRVVEVINILKDEFGDDFHIHLYTSGRYVTYDVLRELQNAGLDEIRFHPLNKEYLKAIEKALKFDFDVGIEVPSIPGKEKELEELIQWAKEKKVKFVNINELEITERNSLNLNAIGLKIDHGLAGASRSAELALNIVKKYHEGKMSVHYCSSIYKDIVETRTRFLRTFRVYSKSFEQNSGEGTIIRALVRTKANLEDYGEKYGDGYYVSPDLVNDIIKMYPVDEVKIIEELPYGLVVSEKLVYSKSQYSNNSS</sequence>
<dbReference type="Proteomes" id="UP000248044">
    <property type="component" value="Chromosome"/>
</dbReference>
<dbReference type="SFLD" id="SFLDS00029">
    <property type="entry name" value="Radical_SAM"/>
    <property type="match status" value="1"/>
</dbReference>
<dbReference type="RefSeq" id="WP_110270565.1">
    <property type="nucleotide sequence ID" value="NZ_CP029289.2"/>
</dbReference>
<evidence type="ECO:0000256" key="4">
    <source>
        <dbReference type="ARBA" id="ARBA00023014"/>
    </source>
</evidence>
<feature type="domain" description="Radical SAM core" evidence="5">
    <location>
        <begin position="20"/>
        <end position="234"/>
    </location>
</feature>
<dbReference type="PANTHER" id="PTHR43288:SF1">
    <property type="entry name" value="GLYCYL-RADICAL ENZYME ACTIVATING ENZYME MJ0021-RELATED"/>
    <property type="match status" value="1"/>
</dbReference>
<dbReference type="GO" id="GO:0051536">
    <property type="term" value="F:iron-sulfur cluster binding"/>
    <property type="evidence" value="ECO:0007669"/>
    <property type="project" value="UniProtKB-KW"/>
</dbReference>
<dbReference type="AlphaFoldDB" id="A0A2U9IFG6"/>
<keyword evidence="4" id="KW-0411">Iron-sulfur</keyword>
<keyword evidence="3" id="KW-0408">Iron</keyword>
<dbReference type="PROSITE" id="PS51918">
    <property type="entry name" value="RADICAL_SAM"/>
    <property type="match status" value="1"/>
</dbReference>
<reference evidence="6 7" key="1">
    <citation type="submission" date="2018-05" db="EMBL/GenBank/DDBJ databases">
        <title>Complete Genome Sequences of Extremely Thermoacidophilic, Metal-Mobilizing Type-Strain Members of the Archaeal Family Sulfolobaceae: Acidianus brierleyi DSM-1651T, Acidianus sulfidivorans DSM-18786T, Metallosphaera hakonensis DSM-7519T, and Metallosphaera prunae DSM-10039T.</title>
        <authorList>
            <person name="Counts J.A."/>
            <person name="Kelly R.M."/>
        </authorList>
    </citation>
    <scope>NUCLEOTIDE SEQUENCE [LARGE SCALE GENOMIC DNA]</scope>
    <source>
        <strain evidence="6 7">DSM 1651</strain>
    </source>
</reference>
<dbReference type="KEGG" id="abri:DFR85_08830"/>
<evidence type="ECO:0000256" key="1">
    <source>
        <dbReference type="ARBA" id="ARBA00022691"/>
    </source>
</evidence>
<protein>
    <submittedName>
        <fullName evidence="6">Radical SAM protein</fullName>
    </submittedName>
</protein>
<keyword evidence="2" id="KW-0479">Metal-binding</keyword>
<keyword evidence="1" id="KW-0949">S-adenosyl-L-methionine</keyword>
<dbReference type="PANTHER" id="PTHR43288">
    <property type="entry name" value="BIOTIN SYNTHASE-RELATED PROTEIN, RADICAL SAM SUPERFAMILY"/>
    <property type="match status" value="1"/>
</dbReference>
<dbReference type="GO" id="GO:0003824">
    <property type="term" value="F:catalytic activity"/>
    <property type="evidence" value="ECO:0007669"/>
    <property type="project" value="InterPro"/>
</dbReference>
<dbReference type="InterPro" id="IPR013785">
    <property type="entry name" value="Aldolase_TIM"/>
</dbReference>
<evidence type="ECO:0000256" key="3">
    <source>
        <dbReference type="ARBA" id="ARBA00023004"/>
    </source>
</evidence>
<dbReference type="Pfam" id="PF04055">
    <property type="entry name" value="Radical_SAM"/>
    <property type="match status" value="1"/>
</dbReference>
<accession>A0A2U9IFG6</accession>
<dbReference type="GO" id="GO:0046872">
    <property type="term" value="F:metal ion binding"/>
    <property type="evidence" value="ECO:0007669"/>
    <property type="project" value="UniProtKB-KW"/>
</dbReference>
<organism evidence="6 7">
    <name type="scientific">Acidianus brierleyi</name>
    <dbReference type="NCBI Taxonomy" id="41673"/>
    <lineage>
        <taxon>Archaea</taxon>
        <taxon>Thermoproteota</taxon>
        <taxon>Thermoprotei</taxon>
        <taxon>Sulfolobales</taxon>
        <taxon>Sulfolobaceae</taxon>
        <taxon>Acidianus</taxon>
    </lineage>
</organism>
<evidence type="ECO:0000259" key="5">
    <source>
        <dbReference type="PROSITE" id="PS51918"/>
    </source>
</evidence>
<evidence type="ECO:0000313" key="6">
    <source>
        <dbReference type="EMBL" id="AWR94684.1"/>
    </source>
</evidence>
<dbReference type="SUPFAM" id="SSF102114">
    <property type="entry name" value="Radical SAM enzymes"/>
    <property type="match status" value="1"/>
</dbReference>
<evidence type="ECO:0000313" key="7">
    <source>
        <dbReference type="Proteomes" id="UP000248044"/>
    </source>
</evidence>
<evidence type="ECO:0000256" key="2">
    <source>
        <dbReference type="ARBA" id="ARBA00022723"/>
    </source>
</evidence>
<dbReference type="InterPro" id="IPR040087">
    <property type="entry name" value="MJ0021-like"/>
</dbReference>
<name>A0A2U9IFG6_9CREN</name>
<dbReference type="InterPro" id="IPR007197">
    <property type="entry name" value="rSAM"/>
</dbReference>
<gene>
    <name evidence="6" type="ORF">DFR85_08830</name>
</gene>
<dbReference type="GeneID" id="36832256"/>
<dbReference type="OrthoDB" id="372128at2157"/>